<evidence type="ECO:0000313" key="6">
    <source>
        <dbReference type="Proteomes" id="UP000439752"/>
    </source>
</evidence>
<organism evidence="5 6">
    <name type="scientific">Exiguobacterium oxidotolerans</name>
    <dbReference type="NCBI Taxonomy" id="223958"/>
    <lineage>
        <taxon>Bacteria</taxon>
        <taxon>Bacillati</taxon>
        <taxon>Bacillota</taxon>
        <taxon>Bacilli</taxon>
        <taxon>Bacillales</taxon>
        <taxon>Bacillales Family XII. Incertae Sedis</taxon>
        <taxon>Exiguobacterium</taxon>
    </lineage>
</organism>
<dbReference type="InterPro" id="IPR011249">
    <property type="entry name" value="Metalloenz_LuxS/M16"/>
</dbReference>
<dbReference type="GO" id="GO:0004222">
    <property type="term" value="F:metalloendopeptidase activity"/>
    <property type="evidence" value="ECO:0007669"/>
    <property type="project" value="InterPro"/>
</dbReference>
<evidence type="ECO:0000259" key="3">
    <source>
        <dbReference type="Pfam" id="PF00675"/>
    </source>
</evidence>
<dbReference type="PANTHER" id="PTHR11851">
    <property type="entry name" value="METALLOPROTEASE"/>
    <property type="match status" value="1"/>
</dbReference>
<dbReference type="GO" id="GO:0046872">
    <property type="term" value="F:metal ion binding"/>
    <property type="evidence" value="ECO:0007669"/>
    <property type="project" value="InterPro"/>
</dbReference>
<evidence type="ECO:0000313" key="5">
    <source>
        <dbReference type="EMBL" id="VWX36928.1"/>
    </source>
</evidence>
<sequence>MVERIQLQNGVRIIIERMPSARSVATGIFIKAGSRTETLEEHGISHLIEHMVFKGTEQFSAKEIAVYFDRLGGNINAFTSKDQTCYYVKTLDEHAATAFDVLADMFLDSTFDEEELEKEKRVVIEEIKMYEDTPDDLVHELLAIAAYGEDVMARPILGTEESVLKINRQMITEYMKQAYAPDQIVISIAGHVSDALVEQVKERFSVMTPSETSRPIQLPQLKNDVIRKEKDTEQVHLCYNFRAIDSTDDRLPVLALLNNAFGATMSSRLFQSIREERGLAYSVFSYYTTFDDHGTFTIYVGTSHETLKEVEDVLEAEIKLLLANGLTDKEVEDGIEQLKGSLILGNEGTSSHMNRNARNELHLEKHPTLEEVIEEVERITKEDIQGLITHIFEEPPAKAYILPEMEEETV</sequence>
<comment type="similarity">
    <text evidence="1 2">Belongs to the peptidase M16 family.</text>
</comment>
<dbReference type="Pfam" id="PF00675">
    <property type="entry name" value="Peptidase_M16"/>
    <property type="match status" value="1"/>
</dbReference>
<gene>
    <name evidence="5" type="primary">mlpA</name>
    <name evidence="5" type="ORF">EXIGUO9Y_30150</name>
</gene>
<dbReference type="GO" id="GO:0006508">
    <property type="term" value="P:proteolysis"/>
    <property type="evidence" value="ECO:0007669"/>
    <property type="project" value="UniProtKB-KW"/>
</dbReference>
<dbReference type="InterPro" id="IPR011765">
    <property type="entry name" value="Pept_M16_N"/>
</dbReference>
<proteinExistence type="inferred from homology"/>
<keyword evidence="5" id="KW-0378">Hydrolase</keyword>
<dbReference type="SUPFAM" id="SSF63411">
    <property type="entry name" value="LuxS/MPP-like metallohydrolase"/>
    <property type="match status" value="2"/>
</dbReference>
<dbReference type="Pfam" id="PF05193">
    <property type="entry name" value="Peptidase_M16_C"/>
    <property type="match status" value="1"/>
</dbReference>
<dbReference type="EMBL" id="CABWKQ010000023">
    <property type="protein sequence ID" value="VWX36928.1"/>
    <property type="molecule type" value="Genomic_DNA"/>
</dbReference>
<evidence type="ECO:0000256" key="2">
    <source>
        <dbReference type="RuleBase" id="RU004447"/>
    </source>
</evidence>
<reference evidence="5 6" key="1">
    <citation type="submission" date="2019-10" db="EMBL/GenBank/DDBJ databases">
        <authorList>
            <person name="Karimi E."/>
        </authorList>
    </citation>
    <scope>NUCLEOTIDE SEQUENCE [LARGE SCALE GENOMIC DNA]</scope>
    <source>
        <strain evidence="5">Exiguobacterium sp. 9Y</strain>
    </source>
</reference>
<dbReference type="EC" id="3.4.24.-" evidence="5"/>
<dbReference type="InterPro" id="IPR050361">
    <property type="entry name" value="MPP/UQCRC_Complex"/>
</dbReference>
<dbReference type="FunFam" id="3.30.830.10:FF:000008">
    <property type="entry name" value="Mitochondrial-processing peptidase subunit beta"/>
    <property type="match status" value="1"/>
</dbReference>
<feature type="domain" description="Peptidase M16 N-terminal" evidence="3">
    <location>
        <begin position="12"/>
        <end position="159"/>
    </location>
</feature>
<keyword evidence="6" id="KW-1185">Reference proteome</keyword>
<dbReference type="Gene3D" id="3.30.830.10">
    <property type="entry name" value="Metalloenzyme, LuxS/M16 peptidase-like"/>
    <property type="match status" value="2"/>
</dbReference>
<dbReference type="AlphaFoldDB" id="A0A653IE14"/>
<name>A0A653IE14_9BACL</name>
<dbReference type="InterPro" id="IPR001431">
    <property type="entry name" value="Pept_M16_Zn_BS"/>
</dbReference>
<keyword evidence="5" id="KW-0645">Protease</keyword>
<dbReference type="InterPro" id="IPR007863">
    <property type="entry name" value="Peptidase_M16_C"/>
</dbReference>
<dbReference type="PROSITE" id="PS00143">
    <property type="entry name" value="INSULINASE"/>
    <property type="match status" value="1"/>
</dbReference>
<dbReference type="Proteomes" id="UP000439752">
    <property type="component" value="Unassembled WGS sequence"/>
</dbReference>
<feature type="domain" description="Peptidase M16 C-terminal" evidence="4">
    <location>
        <begin position="165"/>
        <end position="338"/>
    </location>
</feature>
<evidence type="ECO:0000256" key="1">
    <source>
        <dbReference type="ARBA" id="ARBA00007261"/>
    </source>
</evidence>
<dbReference type="PANTHER" id="PTHR11851:SF49">
    <property type="entry name" value="MITOCHONDRIAL-PROCESSING PEPTIDASE SUBUNIT ALPHA"/>
    <property type="match status" value="1"/>
</dbReference>
<accession>A0A653IE14</accession>
<evidence type="ECO:0000259" key="4">
    <source>
        <dbReference type="Pfam" id="PF05193"/>
    </source>
</evidence>
<dbReference type="RefSeq" id="WP_159172424.1">
    <property type="nucleotide sequence ID" value="NZ_LR732308.1"/>
</dbReference>
<protein>
    <submittedName>
        <fullName evidence="5">Specific processing protease</fullName>
        <ecNumber evidence="5">3.4.24.-</ecNumber>
    </submittedName>
</protein>